<evidence type="ECO:0000313" key="2">
    <source>
        <dbReference type="EMBL" id="MBB5539656.1"/>
    </source>
</evidence>
<accession>A0A7W8UHU4</accession>
<gene>
    <name evidence="2" type="ORF">GGD55_006406</name>
</gene>
<evidence type="ECO:0000313" key="3">
    <source>
        <dbReference type="Proteomes" id="UP000585507"/>
    </source>
</evidence>
<reference evidence="2 3" key="1">
    <citation type="submission" date="2020-08" db="EMBL/GenBank/DDBJ databases">
        <title>Genomic Encyclopedia of Type Strains, Phase IV (KMG-V): Genome sequencing to study the core and pangenomes of soil and plant-associated prokaryotes.</title>
        <authorList>
            <person name="Whitman W."/>
        </authorList>
    </citation>
    <scope>NUCLEOTIDE SEQUENCE [LARGE SCALE GENOMIC DNA]</scope>
    <source>
        <strain evidence="2 3">SEMIA 4084</strain>
    </source>
</reference>
<dbReference type="Pfam" id="PF04230">
    <property type="entry name" value="PS_pyruv_trans"/>
    <property type="match status" value="1"/>
</dbReference>
<protein>
    <recommendedName>
        <fullName evidence="1">Polysaccharide pyruvyl transferase domain-containing protein</fullName>
    </recommendedName>
</protein>
<name>A0A7W8UHU4_9HYPH</name>
<dbReference type="AlphaFoldDB" id="A0A7W8UHU4"/>
<proteinExistence type="predicted"/>
<dbReference type="EMBL" id="JACHBK010000023">
    <property type="protein sequence ID" value="MBB5539656.1"/>
    <property type="molecule type" value="Genomic_DNA"/>
</dbReference>
<comment type="caution">
    <text evidence="2">The sequence shown here is derived from an EMBL/GenBank/DDBJ whole genome shotgun (WGS) entry which is preliminary data.</text>
</comment>
<sequence>MKVGFFTDTFDQFTSLDDKYGTVSWNTGNILFLEAIKKTIECDIIHSWDDWKMEDYDAFITTDLIWIQESTEPSGRLLNRIKVAKDRPIIPISVGLQAHEFDPNFTLHPQMLFTLKEIESNCTLAVRGEYTAETLRRHGVNNIEVIGCPSMYQIPFYSDSLDFLNKTPSVDFVTANYRSFYGELNPTDHQRLHYIATHCHGFSEQTLLALTPTLMPDEKVRQWFDRHTHLFFDLESWVRHDSRYDFSFGLRFHGNVAAILAGVQSLFLTIDSRTKEMTDYFALPSISAESFSIDEPLIEHAQRTDYAPFLNVYKERLNTYTNFLQKNNLRLTKDYSDRLSLFQC</sequence>
<keyword evidence="3" id="KW-1185">Reference proteome</keyword>
<dbReference type="RefSeq" id="WP_018328214.1">
    <property type="nucleotide sequence ID" value="NZ_JACHBK010000023.1"/>
</dbReference>
<dbReference type="Proteomes" id="UP000585507">
    <property type="component" value="Unassembled WGS sequence"/>
</dbReference>
<evidence type="ECO:0000259" key="1">
    <source>
        <dbReference type="Pfam" id="PF04230"/>
    </source>
</evidence>
<organism evidence="2 3">
    <name type="scientific">Rhizobium giardinii</name>
    <dbReference type="NCBI Taxonomy" id="56731"/>
    <lineage>
        <taxon>Bacteria</taxon>
        <taxon>Pseudomonadati</taxon>
        <taxon>Pseudomonadota</taxon>
        <taxon>Alphaproteobacteria</taxon>
        <taxon>Hyphomicrobiales</taxon>
        <taxon>Rhizobiaceae</taxon>
        <taxon>Rhizobium/Agrobacterium group</taxon>
        <taxon>Rhizobium</taxon>
    </lineage>
</organism>
<dbReference type="InterPro" id="IPR007345">
    <property type="entry name" value="Polysacch_pyruvyl_Trfase"/>
</dbReference>
<feature type="domain" description="Polysaccharide pyruvyl transferase" evidence="1">
    <location>
        <begin position="78"/>
        <end position="272"/>
    </location>
</feature>